<evidence type="ECO:0000313" key="1">
    <source>
        <dbReference type="EMBL" id="PVA07460.1"/>
    </source>
</evidence>
<accession>A0A2T7FZ64</accession>
<gene>
    <name evidence="1" type="ORF">DC363_06405</name>
</gene>
<keyword evidence="2" id="KW-1185">Reference proteome</keyword>
<dbReference type="Proteomes" id="UP000244817">
    <property type="component" value="Unassembled WGS sequence"/>
</dbReference>
<sequence length="152" mass="16683">MEVFMTHAPAPARATAFAHVLTALDFALQAQAPLFYLTPPDAPPVLSDESLLIWMLAEQQASRFAQSHVGQSADEFTDPRAQMAHLIFTVLDWDTCTVDTMLEVFGAACRTAYAVPDGTLCRSQMMEALTLLDTLLEIQAHRFGVPPAKPLH</sequence>
<name>A0A2T7FZ64_9RHOB</name>
<organism evidence="1 2">
    <name type="scientific">Thalassorhabdomicrobium marinisediminis</name>
    <dbReference type="NCBI Taxonomy" id="2170577"/>
    <lineage>
        <taxon>Bacteria</taxon>
        <taxon>Pseudomonadati</taxon>
        <taxon>Pseudomonadota</taxon>
        <taxon>Alphaproteobacteria</taxon>
        <taxon>Rhodobacterales</taxon>
        <taxon>Paracoccaceae</taxon>
        <taxon>Thalassorhabdomicrobium</taxon>
    </lineage>
</organism>
<dbReference type="AlphaFoldDB" id="A0A2T7FZ64"/>
<dbReference type="EMBL" id="QCYG01000003">
    <property type="protein sequence ID" value="PVA07460.1"/>
    <property type="molecule type" value="Genomic_DNA"/>
</dbReference>
<protein>
    <submittedName>
        <fullName evidence="1">Uncharacterized protein</fullName>
    </submittedName>
</protein>
<reference evidence="1 2" key="1">
    <citation type="submission" date="2018-04" db="EMBL/GenBank/DDBJ databases">
        <title>Pelagivirga bohaiensis gen. nov., sp. nov., a bacterium isolated from the Bohai Sea.</title>
        <authorList>
            <person name="Ji X."/>
        </authorList>
    </citation>
    <scope>NUCLEOTIDE SEQUENCE [LARGE SCALE GENOMIC DNA]</scope>
    <source>
        <strain evidence="1 2">BH-SD16</strain>
    </source>
</reference>
<proteinExistence type="predicted"/>
<evidence type="ECO:0000313" key="2">
    <source>
        <dbReference type="Proteomes" id="UP000244817"/>
    </source>
</evidence>
<comment type="caution">
    <text evidence="1">The sequence shown here is derived from an EMBL/GenBank/DDBJ whole genome shotgun (WGS) entry which is preliminary data.</text>
</comment>